<feature type="domain" description="Penicillin-binding protein transpeptidase" evidence="21">
    <location>
        <begin position="427"/>
        <end position="688"/>
    </location>
</feature>
<keyword evidence="12" id="KW-0573">Peptidoglycan synthesis</keyword>
<evidence type="ECO:0000256" key="12">
    <source>
        <dbReference type="ARBA" id="ARBA00022984"/>
    </source>
</evidence>
<dbReference type="NCBIfam" id="TIGR02074">
    <property type="entry name" value="PBP_1a_fam"/>
    <property type="match status" value="1"/>
</dbReference>
<dbReference type="Gene3D" id="3.40.710.10">
    <property type="entry name" value="DD-peptidase/beta-lactamase superfamily"/>
    <property type="match status" value="2"/>
</dbReference>
<dbReference type="Gene3D" id="1.10.3810.10">
    <property type="entry name" value="Biosynthetic peptidoglycan transglycosylase-like"/>
    <property type="match status" value="1"/>
</dbReference>
<evidence type="ECO:0000256" key="8">
    <source>
        <dbReference type="ARBA" id="ARBA00022679"/>
    </source>
</evidence>
<keyword evidence="6" id="KW-0645">Protease</keyword>
<evidence type="ECO:0000259" key="21">
    <source>
        <dbReference type="Pfam" id="PF00905"/>
    </source>
</evidence>
<dbReference type="InterPro" id="IPR036950">
    <property type="entry name" value="PBP_transglycosylase"/>
</dbReference>
<keyword evidence="14 20" id="KW-0472">Membrane</keyword>
<comment type="similarity">
    <text evidence="4">In the N-terminal section; belongs to the glycosyltransferase 51 family.</text>
</comment>
<organism evidence="23 24">
    <name type="scientific">Spirochaeta lutea</name>
    <dbReference type="NCBI Taxonomy" id="1480694"/>
    <lineage>
        <taxon>Bacteria</taxon>
        <taxon>Pseudomonadati</taxon>
        <taxon>Spirochaetota</taxon>
        <taxon>Spirochaetia</taxon>
        <taxon>Spirochaetales</taxon>
        <taxon>Spirochaetaceae</taxon>
        <taxon>Spirochaeta</taxon>
    </lineage>
</organism>
<dbReference type="GO" id="GO:0009252">
    <property type="term" value="P:peptidoglycan biosynthetic process"/>
    <property type="evidence" value="ECO:0007669"/>
    <property type="project" value="UniProtKB-KW"/>
</dbReference>
<evidence type="ECO:0000256" key="14">
    <source>
        <dbReference type="ARBA" id="ARBA00023136"/>
    </source>
</evidence>
<evidence type="ECO:0000256" key="6">
    <source>
        <dbReference type="ARBA" id="ARBA00022670"/>
    </source>
</evidence>
<evidence type="ECO:0000256" key="15">
    <source>
        <dbReference type="ARBA" id="ARBA00023268"/>
    </source>
</evidence>
<dbReference type="Proteomes" id="UP000029692">
    <property type="component" value="Unassembled WGS sequence"/>
</dbReference>
<evidence type="ECO:0000256" key="9">
    <source>
        <dbReference type="ARBA" id="ARBA00022692"/>
    </source>
</evidence>
<comment type="caution">
    <text evidence="23">The sequence shown here is derived from an EMBL/GenBank/DDBJ whole genome shotgun (WGS) entry which is preliminary data.</text>
</comment>
<feature type="domain" description="Glycosyl transferase family 51" evidence="22">
    <location>
        <begin position="62"/>
        <end position="238"/>
    </location>
</feature>
<evidence type="ECO:0000313" key="24">
    <source>
        <dbReference type="Proteomes" id="UP000029692"/>
    </source>
</evidence>
<comment type="subcellular location">
    <subcellularLocation>
        <location evidence="1">Membrane</location>
    </subcellularLocation>
</comment>
<feature type="region of interest" description="Disordered" evidence="19">
    <location>
        <begin position="839"/>
        <end position="890"/>
    </location>
</feature>
<keyword evidence="24" id="KW-1185">Reference proteome</keyword>
<proteinExistence type="inferred from homology"/>
<keyword evidence="11" id="KW-0133">Cell shape</keyword>
<dbReference type="eggNOG" id="COG5009">
    <property type="taxonomic scope" value="Bacteria"/>
</dbReference>
<reference evidence="23 24" key="1">
    <citation type="submission" date="2014-05" db="EMBL/GenBank/DDBJ databases">
        <title>De novo Genome Sequence of Spirocheata sp.</title>
        <authorList>
            <person name="Shivani Y."/>
            <person name="Subhash Y."/>
            <person name="Tushar L."/>
            <person name="Sasikala C."/>
            <person name="Ramana C.V."/>
        </authorList>
    </citation>
    <scope>NUCLEOTIDE SEQUENCE [LARGE SCALE GENOMIC DNA]</scope>
    <source>
        <strain evidence="23 24">JC230</strain>
    </source>
</reference>
<keyword evidence="10" id="KW-0378">Hydrolase</keyword>
<keyword evidence="9 20" id="KW-0812">Transmembrane</keyword>
<dbReference type="GO" id="GO:0030288">
    <property type="term" value="C:outer membrane-bounded periplasmic space"/>
    <property type="evidence" value="ECO:0007669"/>
    <property type="project" value="TreeGrafter"/>
</dbReference>
<dbReference type="InterPro" id="IPR050396">
    <property type="entry name" value="Glycosyltr_51/Transpeptidase"/>
</dbReference>
<evidence type="ECO:0000256" key="7">
    <source>
        <dbReference type="ARBA" id="ARBA00022676"/>
    </source>
</evidence>
<evidence type="ECO:0000256" key="5">
    <source>
        <dbReference type="ARBA" id="ARBA00022645"/>
    </source>
</evidence>
<evidence type="ECO:0000256" key="13">
    <source>
        <dbReference type="ARBA" id="ARBA00022989"/>
    </source>
</evidence>
<dbReference type="RefSeq" id="WP_037545675.1">
    <property type="nucleotide sequence ID" value="NZ_JNUP01000023.1"/>
</dbReference>
<dbReference type="SUPFAM" id="SSF53955">
    <property type="entry name" value="Lysozyme-like"/>
    <property type="match status" value="1"/>
</dbReference>
<evidence type="ECO:0000256" key="10">
    <source>
        <dbReference type="ARBA" id="ARBA00022801"/>
    </source>
</evidence>
<protein>
    <recommendedName>
        <fullName evidence="17">peptidoglycan glycosyltransferase</fullName>
        <ecNumber evidence="17">2.4.99.28</ecNumber>
    </recommendedName>
</protein>
<dbReference type="InterPro" id="IPR001264">
    <property type="entry name" value="Glyco_trans_51"/>
</dbReference>
<gene>
    <name evidence="23" type="ORF">DC28_03205</name>
</gene>
<evidence type="ECO:0000313" key="23">
    <source>
        <dbReference type="EMBL" id="KGE73655.1"/>
    </source>
</evidence>
<comment type="pathway">
    <text evidence="2">Cell wall biogenesis; peptidoglycan biosynthesis.</text>
</comment>
<dbReference type="EMBL" id="JNUP01000023">
    <property type="protein sequence ID" value="KGE73655.1"/>
    <property type="molecule type" value="Genomic_DNA"/>
</dbReference>
<dbReference type="InterPro" id="IPR001460">
    <property type="entry name" value="PCN-bd_Tpept"/>
</dbReference>
<feature type="compositionally biased region" description="Polar residues" evidence="19">
    <location>
        <begin position="839"/>
        <end position="865"/>
    </location>
</feature>
<dbReference type="SUPFAM" id="SSF56601">
    <property type="entry name" value="beta-lactamase/transpeptidase-like"/>
    <property type="match status" value="1"/>
</dbReference>
<dbReference type="OrthoDB" id="343702at2"/>
<dbReference type="InterPro" id="IPR012338">
    <property type="entry name" value="Beta-lactam/transpept-like"/>
</dbReference>
<dbReference type="Pfam" id="PF00905">
    <property type="entry name" value="Transpeptidase"/>
    <property type="match status" value="1"/>
</dbReference>
<evidence type="ECO:0000256" key="17">
    <source>
        <dbReference type="ARBA" id="ARBA00044770"/>
    </source>
</evidence>
<name>A0A098R0G2_9SPIO</name>
<evidence type="ECO:0000256" key="19">
    <source>
        <dbReference type="SAM" id="MobiDB-lite"/>
    </source>
</evidence>
<dbReference type="GO" id="GO:0008658">
    <property type="term" value="F:penicillin binding"/>
    <property type="evidence" value="ECO:0007669"/>
    <property type="project" value="InterPro"/>
</dbReference>
<keyword evidence="16" id="KW-0961">Cell wall biogenesis/degradation</keyword>
<evidence type="ECO:0000256" key="20">
    <source>
        <dbReference type="SAM" id="Phobius"/>
    </source>
</evidence>
<dbReference type="Pfam" id="PF00912">
    <property type="entry name" value="Transgly"/>
    <property type="match status" value="1"/>
</dbReference>
<evidence type="ECO:0000256" key="16">
    <source>
        <dbReference type="ARBA" id="ARBA00023316"/>
    </source>
</evidence>
<dbReference type="GO" id="GO:0006508">
    <property type="term" value="P:proteolysis"/>
    <property type="evidence" value="ECO:0007669"/>
    <property type="project" value="UniProtKB-KW"/>
</dbReference>
<evidence type="ECO:0000256" key="4">
    <source>
        <dbReference type="ARBA" id="ARBA00007739"/>
    </source>
</evidence>
<dbReference type="GO" id="GO:0016020">
    <property type="term" value="C:membrane"/>
    <property type="evidence" value="ECO:0007669"/>
    <property type="project" value="UniProtKB-SubCell"/>
</dbReference>
<evidence type="ECO:0000256" key="11">
    <source>
        <dbReference type="ARBA" id="ARBA00022960"/>
    </source>
</evidence>
<dbReference type="GO" id="GO:0004180">
    <property type="term" value="F:carboxypeptidase activity"/>
    <property type="evidence" value="ECO:0007669"/>
    <property type="project" value="UniProtKB-KW"/>
</dbReference>
<evidence type="ECO:0000259" key="22">
    <source>
        <dbReference type="Pfam" id="PF00912"/>
    </source>
</evidence>
<keyword evidence="7" id="KW-0328">Glycosyltransferase</keyword>
<evidence type="ECO:0000256" key="18">
    <source>
        <dbReference type="ARBA" id="ARBA00049902"/>
    </source>
</evidence>
<accession>A0A098R0G2</accession>
<dbReference type="PANTHER" id="PTHR32282:SF27">
    <property type="entry name" value="PENICILLIN-BINDING PROTEIN 1A"/>
    <property type="match status" value="1"/>
</dbReference>
<sequence length="890" mass="98217">MGTWTNRMILGLRIVAALVIFFTVTIGILLGISISEMRNLGSIESINQTQAALPTRLLDRNGRLITQFFSDEKRELISIEELPKALIYAILSREDKEFFSHNGFSITGIGRAAIGILTNNYQGGGSTITQQLAGLIFADRSDFSLRRKLIELWYAFQLERKWTKNEILQEYLNYSYFGHGTYGVEAASKLYFGHSARDLTLAESAILVIQLASPGGRYSPILNPNTAQGLQRTVLNEMVTNGFATQEEVDQSFEEYWANYDYSRSNRPSAYLQRDDQAPYFSDYVFQTLQNEILLGSYDIYRDGFTVYTTLDLDFQREAESRLYSGLSSANAIYENNVAQRSSYAAEIFAPTVDALSLAFNIPQLRVAGQKQLQLAKQYFLQMLNPGLNALLYQFQPTAQDPLRRSSLTALLDSQGKSDTTTVEGALITLQNDTGHIVAMVGGSPFDPETNSFNRATRARKQPGSSFKPLYYAAAIETEAITPATMIYDSPVVFWNDDGTPYRPENYRGEWVGPVLARTALARSMNVPSIRILSRLGFDAAIDYSSRMLGIPERELIQRNFARSYPLGLGIISTSPIEMAKAFAVFPNQGREVVPIAIQYVEDRFGRVIAEPEKEIRLAQSRKGQAAQIISPQTAYIMTDILQDTVEYGTLRYPRTLVGDFDLPTAGKTGTTQNWTNAWTLGFTPYYTTAIWIGFDSGNQSLGVNQTGAITSGPIWARYMKAIHEGLPWRDFVKPGSGITEMEVTSANGLIPPAGYTGSTYTEVFRTGTQPTAFDFSQEYQAEQQEAVVTQLQSKLIGGSAGTSPLVTYTSTSGSTLIGTVDVSLTLDPELDRLLDDITTGTVTSGDDSAGNTESSQSTPGSSDDPTMFDGNPLLNDDTSGSILGNPYLD</sequence>
<dbReference type="STRING" id="1480694.DC28_03205"/>
<dbReference type="GO" id="GO:0008360">
    <property type="term" value="P:regulation of cell shape"/>
    <property type="evidence" value="ECO:0007669"/>
    <property type="project" value="UniProtKB-KW"/>
</dbReference>
<dbReference type="EC" id="2.4.99.28" evidence="17"/>
<evidence type="ECO:0000256" key="2">
    <source>
        <dbReference type="ARBA" id="ARBA00004752"/>
    </source>
</evidence>
<dbReference type="GO" id="GO:0008955">
    <property type="term" value="F:peptidoglycan glycosyltransferase activity"/>
    <property type="evidence" value="ECO:0007669"/>
    <property type="project" value="UniProtKB-EC"/>
</dbReference>
<evidence type="ECO:0000256" key="1">
    <source>
        <dbReference type="ARBA" id="ARBA00004370"/>
    </source>
</evidence>
<evidence type="ECO:0000256" key="3">
    <source>
        <dbReference type="ARBA" id="ARBA00007090"/>
    </source>
</evidence>
<comment type="catalytic activity">
    <reaction evidence="18">
        <text>[GlcNAc-(1-&gt;4)-Mur2Ac(oyl-L-Ala-gamma-D-Glu-L-Lys-D-Ala-D-Ala)](n)-di-trans,octa-cis-undecaprenyl diphosphate + beta-D-GlcNAc-(1-&gt;4)-Mur2Ac(oyl-L-Ala-gamma-D-Glu-L-Lys-D-Ala-D-Ala)-di-trans,octa-cis-undecaprenyl diphosphate = [GlcNAc-(1-&gt;4)-Mur2Ac(oyl-L-Ala-gamma-D-Glu-L-Lys-D-Ala-D-Ala)](n+1)-di-trans,octa-cis-undecaprenyl diphosphate + di-trans,octa-cis-undecaprenyl diphosphate + H(+)</text>
        <dbReference type="Rhea" id="RHEA:23708"/>
        <dbReference type="Rhea" id="RHEA-COMP:9602"/>
        <dbReference type="Rhea" id="RHEA-COMP:9603"/>
        <dbReference type="ChEBI" id="CHEBI:15378"/>
        <dbReference type="ChEBI" id="CHEBI:58405"/>
        <dbReference type="ChEBI" id="CHEBI:60033"/>
        <dbReference type="ChEBI" id="CHEBI:78435"/>
        <dbReference type="EC" id="2.4.99.28"/>
    </reaction>
</comment>
<comment type="similarity">
    <text evidence="3">In the C-terminal section; belongs to the transpeptidase family.</text>
</comment>
<keyword evidence="13 20" id="KW-1133">Transmembrane helix</keyword>
<keyword evidence="5" id="KW-0121">Carboxypeptidase</keyword>
<keyword evidence="15" id="KW-0511">Multifunctional enzyme</keyword>
<dbReference type="PANTHER" id="PTHR32282">
    <property type="entry name" value="BINDING PROTEIN TRANSPEPTIDASE, PUTATIVE-RELATED"/>
    <property type="match status" value="1"/>
</dbReference>
<keyword evidence="8" id="KW-0808">Transferase</keyword>
<dbReference type="AlphaFoldDB" id="A0A098R0G2"/>
<dbReference type="GO" id="GO:0071555">
    <property type="term" value="P:cell wall organization"/>
    <property type="evidence" value="ECO:0007669"/>
    <property type="project" value="UniProtKB-KW"/>
</dbReference>
<dbReference type="InterPro" id="IPR023346">
    <property type="entry name" value="Lysozyme-like_dom_sf"/>
</dbReference>
<feature type="transmembrane region" description="Helical" evidence="20">
    <location>
        <begin position="12"/>
        <end position="34"/>
    </location>
</feature>